<dbReference type="Proteomes" id="UP001595629">
    <property type="component" value="Unassembled WGS sequence"/>
</dbReference>
<dbReference type="EMBL" id="JBHRXI010000012">
    <property type="protein sequence ID" value="MFC3614701.1"/>
    <property type="molecule type" value="Genomic_DNA"/>
</dbReference>
<evidence type="ECO:0000313" key="3">
    <source>
        <dbReference type="Proteomes" id="UP001595629"/>
    </source>
</evidence>
<organism evidence="2 3">
    <name type="scientific">Lutimaribacter marinistellae</name>
    <dbReference type="NCBI Taxonomy" id="1820329"/>
    <lineage>
        <taxon>Bacteria</taxon>
        <taxon>Pseudomonadati</taxon>
        <taxon>Pseudomonadota</taxon>
        <taxon>Alphaproteobacteria</taxon>
        <taxon>Rhodobacterales</taxon>
        <taxon>Roseobacteraceae</taxon>
        <taxon>Lutimaribacter</taxon>
    </lineage>
</organism>
<comment type="caution">
    <text evidence="2">The sequence shown here is derived from an EMBL/GenBank/DDBJ whole genome shotgun (WGS) entry which is preliminary data.</text>
</comment>
<sequence length="116" mass="12631">MRLLAMTLFAGIAAAPAMAEYKTIGDVNTFRSVVEGRTLTRPLIKLQVLPGGKITGTGGGAEVSGSWDWKGQYFCRDLNWRGRDLGYNCQTVSINGGKIRFTADQGQGESADFRLR</sequence>
<feature type="chain" id="PRO_5045573325" evidence="1">
    <location>
        <begin position="20"/>
        <end position="116"/>
    </location>
</feature>
<evidence type="ECO:0000256" key="1">
    <source>
        <dbReference type="SAM" id="SignalP"/>
    </source>
</evidence>
<evidence type="ECO:0000313" key="2">
    <source>
        <dbReference type="EMBL" id="MFC3614701.1"/>
    </source>
</evidence>
<feature type="signal peptide" evidence="1">
    <location>
        <begin position="1"/>
        <end position="19"/>
    </location>
</feature>
<dbReference type="RefSeq" id="WP_386735977.1">
    <property type="nucleotide sequence ID" value="NZ_JBHRXI010000012.1"/>
</dbReference>
<accession>A0ABV7TGG2</accession>
<protein>
    <submittedName>
        <fullName evidence="2">Dihydrodipicolinate reductase</fullName>
    </submittedName>
</protein>
<gene>
    <name evidence="2" type="ORF">ACFORG_13085</name>
</gene>
<keyword evidence="3" id="KW-1185">Reference proteome</keyword>
<reference evidence="3" key="1">
    <citation type="journal article" date="2019" name="Int. J. Syst. Evol. Microbiol.">
        <title>The Global Catalogue of Microorganisms (GCM) 10K type strain sequencing project: providing services to taxonomists for standard genome sequencing and annotation.</title>
        <authorList>
            <consortium name="The Broad Institute Genomics Platform"/>
            <consortium name="The Broad Institute Genome Sequencing Center for Infectious Disease"/>
            <person name="Wu L."/>
            <person name="Ma J."/>
        </authorList>
    </citation>
    <scope>NUCLEOTIDE SEQUENCE [LARGE SCALE GENOMIC DNA]</scope>
    <source>
        <strain evidence="3">KCTC 42911</strain>
    </source>
</reference>
<keyword evidence="1" id="KW-0732">Signal</keyword>
<proteinExistence type="predicted"/>
<name>A0ABV7TGG2_9RHOB</name>